<sequence length="102" mass="11935">MIEEKLKVEEMERFQALQALIEEGKEITMDNNWKGIKQAITSTWNEVLSSKHEYEEWISLDTLDSIQGRKGKKTAINNNRKAKKAKSEAEYTEARQKSHEEH</sequence>
<evidence type="ECO:0000256" key="1">
    <source>
        <dbReference type="SAM" id="MobiDB-lite"/>
    </source>
</evidence>
<dbReference type="EMBL" id="UZAK01041447">
    <property type="protein sequence ID" value="VDP66827.1"/>
    <property type="molecule type" value="Genomic_DNA"/>
</dbReference>
<organism evidence="4">
    <name type="scientific">Schistosoma curassoni</name>
    <dbReference type="NCBI Taxonomy" id="6186"/>
    <lineage>
        <taxon>Eukaryota</taxon>
        <taxon>Metazoa</taxon>
        <taxon>Spiralia</taxon>
        <taxon>Lophotrochozoa</taxon>
        <taxon>Platyhelminthes</taxon>
        <taxon>Trematoda</taxon>
        <taxon>Digenea</taxon>
        <taxon>Strigeidida</taxon>
        <taxon>Schistosomatoidea</taxon>
        <taxon>Schistosomatidae</taxon>
        <taxon>Schistosoma</taxon>
    </lineage>
</organism>
<accession>A0A183KUJ7</accession>
<protein>
    <submittedName>
        <fullName evidence="4">Transposase</fullName>
    </submittedName>
</protein>
<reference evidence="2 3" key="2">
    <citation type="submission" date="2018-11" db="EMBL/GenBank/DDBJ databases">
        <authorList>
            <consortium name="Pathogen Informatics"/>
        </authorList>
    </citation>
    <scope>NUCLEOTIDE SEQUENCE [LARGE SCALE GENOMIC DNA]</scope>
    <source>
        <strain evidence="2">Dakar</strain>
        <strain evidence="3">Dakar, Senegal</strain>
    </source>
</reference>
<dbReference type="WBParaSite" id="SCUD_0001874201-mRNA-1">
    <property type="protein sequence ID" value="SCUD_0001874201-mRNA-1"/>
    <property type="gene ID" value="SCUD_0001874201"/>
</dbReference>
<proteinExistence type="predicted"/>
<name>A0A183KUJ7_9TREM</name>
<feature type="compositionally biased region" description="Basic and acidic residues" evidence="1">
    <location>
        <begin position="85"/>
        <end position="102"/>
    </location>
</feature>
<evidence type="ECO:0000313" key="4">
    <source>
        <dbReference type="WBParaSite" id="SCUD_0001874201-mRNA-1"/>
    </source>
</evidence>
<keyword evidence="3" id="KW-1185">Reference proteome</keyword>
<feature type="region of interest" description="Disordered" evidence="1">
    <location>
        <begin position="68"/>
        <end position="102"/>
    </location>
</feature>
<evidence type="ECO:0000313" key="2">
    <source>
        <dbReference type="EMBL" id="VDP66827.1"/>
    </source>
</evidence>
<reference evidence="4" key="1">
    <citation type="submission" date="2016-06" db="UniProtKB">
        <authorList>
            <consortium name="WormBaseParasite"/>
        </authorList>
    </citation>
    <scope>IDENTIFICATION</scope>
</reference>
<gene>
    <name evidence="2" type="ORF">SCUD_LOCUS18739</name>
</gene>
<evidence type="ECO:0000313" key="3">
    <source>
        <dbReference type="Proteomes" id="UP000279833"/>
    </source>
</evidence>
<dbReference type="Proteomes" id="UP000279833">
    <property type="component" value="Unassembled WGS sequence"/>
</dbReference>
<dbReference type="AlphaFoldDB" id="A0A183KUJ7"/>